<accession>A0A7X1FZH6</accession>
<dbReference type="AlphaFoldDB" id="A0A7X1FZH6"/>
<dbReference type="EMBL" id="JACLAX010000007">
    <property type="protein sequence ID" value="MBC2669217.1"/>
    <property type="molecule type" value="Genomic_DNA"/>
</dbReference>
<gene>
    <name evidence="1" type="ORF">H7F53_08685</name>
</gene>
<name>A0A7X1FZH6_9SPHN</name>
<dbReference type="RefSeq" id="WP_185679102.1">
    <property type="nucleotide sequence ID" value="NZ_JACLAX010000007.1"/>
</dbReference>
<proteinExistence type="predicted"/>
<evidence type="ECO:0000313" key="2">
    <source>
        <dbReference type="Proteomes" id="UP000551327"/>
    </source>
</evidence>
<sequence length="57" mass="6182">MRASLAGSIHDEFDFASLRVIAFPFDPAIVALNFLDPDNTGPADTARFLAKRSGDDK</sequence>
<reference evidence="1 2" key="1">
    <citation type="submission" date="2020-08" db="EMBL/GenBank/DDBJ databases">
        <title>The genome sequence of type strain Novosphingobium piscinae KCTC 42194.</title>
        <authorList>
            <person name="Liu Y."/>
        </authorList>
    </citation>
    <scope>NUCLEOTIDE SEQUENCE [LARGE SCALE GENOMIC DNA]</scope>
    <source>
        <strain evidence="1 2">KCTC 42194</strain>
    </source>
</reference>
<comment type="caution">
    <text evidence="1">The sequence shown here is derived from an EMBL/GenBank/DDBJ whole genome shotgun (WGS) entry which is preliminary data.</text>
</comment>
<keyword evidence="2" id="KW-1185">Reference proteome</keyword>
<organism evidence="1 2">
    <name type="scientific">Novosphingobium piscinae</name>
    <dbReference type="NCBI Taxonomy" id="1507448"/>
    <lineage>
        <taxon>Bacteria</taxon>
        <taxon>Pseudomonadati</taxon>
        <taxon>Pseudomonadota</taxon>
        <taxon>Alphaproteobacteria</taxon>
        <taxon>Sphingomonadales</taxon>
        <taxon>Sphingomonadaceae</taxon>
        <taxon>Novosphingobium</taxon>
    </lineage>
</organism>
<evidence type="ECO:0000313" key="1">
    <source>
        <dbReference type="EMBL" id="MBC2669217.1"/>
    </source>
</evidence>
<protein>
    <submittedName>
        <fullName evidence="1">Uncharacterized protein</fullName>
    </submittedName>
</protein>
<dbReference type="Proteomes" id="UP000551327">
    <property type="component" value="Unassembled WGS sequence"/>
</dbReference>